<organism evidence="1 2">
    <name type="scientific">Candidatus Nitrosymbiomonas proteolyticus</name>
    <dbReference type="NCBI Taxonomy" id="2608984"/>
    <lineage>
        <taxon>Bacteria</taxon>
        <taxon>Bacillati</taxon>
        <taxon>Armatimonadota</taxon>
        <taxon>Armatimonadota incertae sedis</taxon>
        <taxon>Candidatus Nitrosymbiomonas</taxon>
    </lineage>
</organism>
<sequence>MIVGLLGLAMAMCQPQGTLDRRDLPPVERNFACPSGTFVLRVFSDQGWKTREAIAELRKGKKQVWRRTLPHSFGPRDAVVLSDGKVVLFDEWINVASKVAISLLDERGQTVATFSYAEVKSLSEQTSKDLTRGATLGPYRKGAWLSSKPSVSGNLVVVSAGNALLSLDCQKGTLKRSHER</sequence>
<dbReference type="EMBL" id="AP021858">
    <property type="protein sequence ID" value="BBO24514.1"/>
    <property type="molecule type" value="Genomic_DNA"/>
</dbReference>
<reference evidence="1" key="1">
    <citation type="journal article" name="DNA Res.">
        <title>The physiological potential of anammox bacteria as revealed by their core genome structure.</title>
        <authorList>
            <person name="Okubo T."/>
            <person name="Toyoda A."/>
            <person name="Fukuhara K."/>
            <person name="Uchiyama I."/>
            <person name="Harigaya Y."/>
            <person name="Kuroiwa M."/>
            <person name="Suzuki T."/>
            <person name="Murakami Y."/>
            <person name="Suwa Y."/>
            <person name="Takami H."/>
        </authorList>
    </citation>
    <scope>NUCLEOTIDE SEQUENCE</scope>
    <source>
        <strain evidence="1">317325-2</strain>
    </source>
</reference>
<accession>A0A809SF54</accession>
<dbReference type="AlphaFoldDB" id="A0A809SF54"/>
<evidence type="ECO:0000313" key="1">
    <source>
        <dbReference type="EMBL" id="BBO24514.1"/>
    </source>
</evidence>
<gene>
    <name evidence="1" type="ORF">NPRO_21090</name>
</gene>
<evidence type="ECO:0000313" key="2">
    <source>
        <dbReference type="Proteomes" id="UP000662873"/>
    </source>
</evidence>
<protein>
    <submittedName>
        <fullName evidence="1">Uncharacterized protein</fullName>
    </submittedName>
</protein>
<dbReference type="Proteomes" id="UP000662873">
    <property type="component" value="Chromosome"/>
</dbReference>
<proteinExistence type="predicted"/>
<name>A0A809SF54_9BACT</name>
<dbReference type="KEGG" id="npy:NPRO_21090"/>